<proteinExistence type="predicted"/>
<accession>A0ABY3B4P6</accession>
<dbReference type="Proteomes" id="UP000319219">
    <property type="component" value="Unassembled WGS sequence"/>
</dbReference>
<gene>
    <name evidence="1" type="ORF">FKV70_13620</name>
</gene>
<evidence type="ECO:0000313" key="2">
    <source>
        <dbReference type="Proteomes" id="UP000319219"/>
    </source>
</evidence>
<comment type="caution">
    <text evidence="1">The sequence shown here is derived from an EMBL/GenBank/DDBJ whole genome shotgun (WGS) entry which is preliminary data.</text>
</comment>
<reference evidence="1 2" key="1">
    <citation type="submission" date="2019-07" db="EMBL/GenBank/DDBJ databases">
        <title>Paenibacillus ottowii sp. nov. isolated from a fermentation system processing bovine manure.</title>
        <authorList>
            <person name="Velazquez L.F."/>
            <person name="Rajbanshi S."/>
            <person name="Guan S."/>
            <person name="Hinchee M."/>
            <person name="Welsh A."/>
        </authorList>
    </citation>
    <scope>NUCLEOTIDE SEQUENCE [LARGE SCALE GENOMIC DNA]</scope>
    <source>
        <strain evidence="1 2">MS2379</strain>
    </source>
</reference>
<keyword evidence="2" id="KW-1185">Reference proteome</keyword>
<sequence length="199" mass="22733">MILTLDISNEEFDGIIDGDGEFTPTIFLNFPSDIRGIYEFELINTVIDIYNFKDHIQNLGLPVKDDSLFVFGKMKVRIEGVKGADFKLIEGNLLAGREQYYSWPYTIDSGDIVCKCGGKLSFLEDCYVALMIVTESKPKITLTFDIKETVPFDFMNSNSIEQANLKKVESKQMRSQGKLFDFDFFQEYFGSGRRAIKSE</sequence>
<protein>
    <submittedName>
        <fullName evidence="1">Uncharacterized protein</fullName>
    </submittedName>
</protein>
<organism evidence="1 2">
    <name type="scientific">Paenibacillus ottowii</name>
    <dbReference type="NCBI Taxonomy" id="2315729"/>
    <lineage>
        <taxon>Bacteria</taxon>
        <taxon>Bacillati</taxon>
        <taxon>Bacillota</taxon>
        <taxon>Bacilli</taxon>
        <taxon>Bacillales</taxon>
        <taxon>Paenibacillaceae</taxon>
        <taxon>Paenibacillus</taxon>
    </lineage>
</organism>
<dbReference type="EMBL" id="VIJZ01000005">
    <property type="protein sequence ID" value="TQR98197.1"/>
    <property type="molecule type" value="Genomic_DNA"/>
</dbReference>
<dbReference type="RefSeq" id="WP_137079019.1">
    <property type="nucleotide sequence ID" value="NZ_VIJZ01000005.1"/>
</dbReference>
<evidence type="ECO:0000313" key="1">
    <source>
        <dbReference type="EMBL" id="TQR98197.1"/>
    </source>
</evidence>
<name>A0ABY3B4P6_9BACL</name>